<dbReference type="InterPro" id="IPR010998">
    <property type="entry name" value="Integrase_recombinase_N"/>
</dbReference>
<dbReference type="RefSeq" id="WP_233395080.1">
    <property type="nucleotide sequence ID" value="NZ_JAJTWT010000018.1"/>
</dbReference>
<reference evidence="8 9" key="1">
    <citation type="submission" date="2021-12" db="EMBL/GenBank/DDBJ databases">
        <title>Genome seq of p7.</title>
        <authorList>
            <person name="Seo T."/>
        </authorList>
    </citation>
    <scope>NUCLEOTIDE SEQUENCE [LARGE SCALE GENOMIC DNA]</scope>
    <source>
        <strain evidence="8 9">P7</strain>
    </source>
</reference>
<dbReference type="CDD" id="cd01193">
    <property type="entry name" value="INT_IntI_C"/>
    <property type="match status" value="1"/>
</dbReference>
<evidence type="ECO:0000256" key="1">
    <source>
        <dbReference type="ARBA" id="ARBA00008857"/>
    </source>
</evidence>
<dbReference type="Gene3D" id="1.10.150.130">
    <property type="match status" value="1"/>
</dbReference>
<dbReference type="EMBL" id="JAJTWT010000018">
    <property type="protein sequence ID" value="MCE4540574.1"/>
    <property type="molecule type" value="Genomic_DNA"/>
</dbReference>
<organism evidence="8 9">
    <name type="scientific">Pelomonas caseinilytica</name>
    <dbReference type="NCBI Taxonomy" id="2906763"/>
    <lineage>
        <taxon>Bacteria</taxon>
        <taxon>Pseudomonadati</taxon>
        <taxon>Pseudomonadota</taxon>
        <taxon>Betaproteobacteria</taxon>
        <taxon>Burkholderiales</taxon>
        <taxon>Sphaerotilaceae</taxon>
        <taxon>Roseateles</taxon>
    </lineage>
</organism>
<evidence type="ECO:0000256" key="3">
    <source>
        <dbReference type="ARBA" id="ARBA00023125"/>
    </source>
</evidence>
<proteinExistence type="inferred from homology"/>
<dbReference type="PANTHER" id="PTHR30349">
    <property type="entry name" value="PHAGE INTEGRASE-RELATED"/>
    <property type="match status" value="1"/>
</dbReference>
<dbReference type="InterPro" id="IPR004107">
    <property type="entry name" value="Integrase_SAM-like_N"/>
</dbReference>
<dbReference type="PROSITE" id="PS51898">
    <property type="entry name" value="TYR_RECOMBINASE"/>
    <property type="match status" value="1"/>
</dbReference>
<feature type="domain" description="Tyr recombinase" evidence="6">
    <location>
        <begin position="127"/>
        <end position="343"/>
    </location>
</feature>
<evidence type="ECO:0000313" key="9">
    <source>
        <dbReference type="Proteomes" id="UP001201463"/>
    </source>
</evidence>
<comment type="caution">
    <text evidence="8">The sequence shown here is derived from an EMBL/GenBank/DDBJ whole genome shotgun (WGS) entry which is preliminary data.</text>
</comment>
<keyword evidence="4" id="KW-0233">DNA recombination</keyword>
<accession>A0ABS8XI87</accession>
<dbReference type="SUPFAM" id="SSF56349">
    <property type="entry name" value="DNA breaking-rejoining enzymes"/>
    <property type="match status" value="1"/>
</dbReference>
<dbReference type="InterPro" id="IPR011010">
    <property type="entry name" value="DNA_brk_join_enz"/>
</dbReference>
<evidence type="ECO:0000256" key="5">
    <source>
        <dbReference type="PROSITE-ProRule" id="PRU01248"/>
    </source>
</evidence>
<name>A0ABS8XI87_9BURK</name>
<dbReference type="InterPro" id="IPR044068">
    <property type="entry name" value="CB"/>
</dbReference>
<comment type="similarity">
    <text evidence="1">Belongs to the 'phage' integrase family.</text>
</comment>
<dbReference type="InterPro" id="IPR050090">
    <property type="entry name" value="Tyrosine_recombinase_XerCD"/>
</dbReference>
<dbReference type="PANTHER" id="PTHR30349:SF64">
    <property type="entry name" value="PROPHAGE INTEGRASE INTD-RELATED"/>
    <property type="match status" value="1"/>
</dbReference>
<dbReference type="PROSITE" id="PS51900">
    <property type="entry name" value="CB"/>
    <property type="match status" value="1"/>
</dbReference>
<evidence type="ECO:0000259" key="7">
    <source>
        <dbReference type="PROSITE" id="PS51900"/>
    </source>
</evidence>
<dbReference type="Pfam" id="PF00589">
    <property type="entry name" value="Phage_integrase"/>
    <property type="match status" value="1"/>
</dbReference>
<dbReference type="Gene3D" id="1.10.443.10">
    <property type="entry name" value="Intergrase catalytic core"/>
    <property type="match status" value="1"/>
</dbReference>
<protein>
    <submittedName>
        <fullName evidence="8">Integron integrase</fullName>
    </submittedName>
</protein>
<dbReference type="Pfam" id="PF13495">
    <property type="entry name" value="Phage_int_SAM_4"/>
    <property type="match status" value="1"/>
</dbReference>
<keyword evidence="2" id="KW-0229">DNA integration</keyword>
<feature type="domain" description="Core-binding (CB)" evidence="7">
    <location>
        <begin position="29"/>
        <end position="109"/>
    </location>
</feature>
<dbReference type="InterPro" id="IPR002104">
    <property type="entry name" value="Integrase_catalytic"/>
</dbReference>
<dbReference type="InterPro" id="IPR013762">
    <property type="entry name" value="Integrase-like_cat_sf"/>
</dbReference>
<dbReference type="NCBIfam" id="TIGR02249">
    <property type="entry name" value="integrase_gron"/>
    <property type="match status" value="1"/>
</dbReference>
<keyword evidence="9" id="KW-1185">Reference proteome</keyword>
<dbReference type="InterPro" id="IPR011946">
    <property type="entry name" value="Integrase_integron-type"/>
</dbReference>
<evidence type="ECO:0000256" key="4">
    <source>
        <dbReference type="ARBA" id="ARBA00023172"/>
    </source>
</evidence>
<sequence length="356" mass="40014">MLPAVVRPASPRAALRPSNAVNLPPLRAVRLLDQLRERVRMLHYSRRTEQAYLYWSRAFIRFHGLRHPAEMGGPEVEAFLTYLAADRGLSPSSHRQALSALLFLYGKVLGLQLPWMQEIGRPVPKRRLPVVLSVEEVLAVLARLQGEHQLLARLLYGTGLRITEALCLRVKDIDFAQCAIYVRQGKGGKDRVVMLPQSLVLPLREQLGRVRKVWAADVESGHAGVELPHALERKYPRAGASWGWFWVFPQDHHSTDPRSGVVRRHHLYDETFQRAFKRAVQAAGIDKPATPHTLRHCFATHLLQAGSDIRTVQELLGHADVATTMIYTHVLRMGGSAVRSPLDSLPGAEAPQSSRW</sequence>
<dbReference type="Proteomes" id="UP001201463">
    <property type="component" value="Unassembled WGS sequence"/>
</dbReference>
<evidence type="ECO:0000313" key="8">
    <source>
        <dbReference type="EMBL" id="MCE4540574.1"/>
    </source>
</evidence>
<evidence type="ECO:0000259" key="6">
    <source>
        <dbReference type="PROSITE" id="PS51898"/>
    </source>
</evidence>
<keyword evidence="3 5" id="KW-0238">DNA-binding</keyword>
<evidence type="ECO:0000256" key="2">
    <source>
        <dbReference type="ARBA" id="ARBA00022908"/>
    </source>
</evidence>
<dbReference type="NCBIfam" id="NF011946">
    <property type="entry name" value="PRK15417.1"/>
    <property type="match status" value="1"/>
</dbReference>
<gene>
    <name evidence="8" type="ORF">LXT12_25360</name>
</gene>